<sequence>MVKQQNQRQQMRHEVAALSIVEQASVAQNGEGLQRELCNMCERERNMEGPYSVAGVGMQLLCNGRKASLHMVGMVIEDKNRDELPQQVKGIEAGLPGSSLLEGRIHVLEEEVAIELHRVHGLEVERRRCTHCRRNKPLQEFDRNRQGNIYKTCHSCL</sequence>
<comment type="caution">
    <text evidence="1">The sequence shown here is derived from an EMBL/GenBank/DDBJ whole genome shotgun (WGS) entry which is preliminary data.</text>
</comment>
<name>A0A317SJZ8_9PEZI</name>
<protein>
    <submittedName>
        <fullName evidence="1">Uncharacterized protein</fullName>
    </submittedName>
</protein>
<organism evidence="1 2">
    <name type="scientific">Tuber magnatum</name>
    <name type="common">white Piedmont truffle</name>
    <dbReference type="NCBI Taxonomy" id="42249"/>
    <lineage>
        <taxon>Eukaryota</taxon>
        <taxon>Fungi</taxon>
        <taxon>Dikarya</taxon>
        <taxon>Ascomycota</taxon>
        <taxon>Pezizomycotina</taxon>
        <taxon>Pezizomycetes</taxon>
        <taxon>Pezizales</taxon>
        <taxon>Tuberaceae</taxon>
        <taxon>Tuber</taxon>
    </lineage>
</organism>
<reference evidence="1 2" key="1">
    <citation type="submission" date="2018-03" db="EMBL/GenBank/DDBJ databases">
        <title>Genomes of Pezizomycetes fungi and the evolution of truffles.</title>
        <authorList>
            <person name="Murat C."/>
            <person name="Payen T."/>
            <person name="Noel B."/>
            <person name="Kuo A."/>
            <person name="Martin F.M."/>
        </authorList>
    </citation>
    <scope>NUCLEOTIDE SEQUENCE [LARGE SCALE GENOMIC DNA]</scope>
    <source>
        <strain evidence="1">091103-1</strain>
    </source>
</reference>
<accession>A0A317SJZ8</accession>
<gene>
    <name evidence="1" type="ORF">C7212DRAFT_346264</name>
</gene>
<proteinExistence type="predicted"/>
<dbReference type="Proteomes" id="UP000246991">
    <property type="component" value="Unassembled WGS sequence"/>
</dbReference>
<dbReference type="EMBL" id="PYWC01000057">
    <property type="protein sequence ID" value="PWW74749.1"/>
    <property type="molecule type" value="Genomic_DNA"/>
</dbReference>
<evidence type="ECO:0000313" key="1">
    <source>
        <dbReference type="EMBL" id="PWW74749.1"/>
    </source>
</evidence>
<evidence type="ECO:0000313" key="2">
    <source>
        <dbReference type="Proteomes" id="UP000246991"/>
    </source>
</evidence>
<dbReference type="AlphaFoldDB" id="A0A317SJZ8"/>
<keyword evidence="2" id="KW-1185">Reference proteome</keyword>